<organism evidence="2 3">
    <name type="scientific">Actinomadura luteofluorescens</name>
    <dbReference type="NCBI Taxonomy" id="46163"/>
    <lineage>
        <taxon>Bacteria</taxon>
        <taxon>Bacillati</taxon>
        <taxon>Actinomycetota</taxon>
        <taxon>Actinomycetes</taxon>
        <taxon>Streptosporangiales</taxon>
        <taxon>Thermomonosporaceae</taxon>
        <taxon>Actinomadura</taxon>
    </lineage>
</organism>
<feature type="compositionally biased region" description="Pro residues" evidence="1">
    <location>
        <begin position="1"/>
        <end position="16"/>
    </location>
</feature>
<sequence>MRAPPASAPAIPPTPPAADQAPNARARSRPPVKPVLITASVAGASSAAPAPWTARAATRTCGAAARPPARLEAENRNIPAASARRWPARSAARPPSSISPAKVSR</sequence>
<feature type="region of interest" description="Disordered" evidence="1">
    <location>
        <begin position="1"/>
        <end position="105"/>
    </location>
</feature>
<comment type="caution">
    <text evidence="2">The sequence shown here is derived from an EMBL/GenBank/DDBJ whole genome shotgun (WGS) entry which is preliminary data.</text>
</comment>
<feature type="compositionally biased region" description="Low complexity" evidence="1">
    <location>
        <begin position="79"/>
        <end position="105"/>
    </location>
</feature>
<evidence type="ECO:0000256" key="1">
    <source>
        <dbReference type="SAM" id="MobiDB-lite"/>
    </source>
</evidence>
<evidence type="ECO:0000313" key="2">
    <source>
        <dbReference type="EMBL" id="NYD48715.1"/>
    </source>
</evidence>
<proteinExistence type="predicted"/>
<dbReference type="EMBL" id="JACCBA010000001">
    <property type="protein sequence ID" value="NYD48715.1"/>
    <property type="molecule type" value="Genomic_DNA"/>
</dbReference>
<reference evidence="2 3" key="1">
    <citation type="submission" date="2020-07" db="EMBL/GenBank/DDBJ databases">
        <title>Sequencing the genomes of 1000 actinobacteria strains.</title>
        <authorList>
            <person name="Klenk H.-P."/>
        </authorList>
    </citation>
    <scope>NUCLEOTIDE SEQUENCE [LARGE SCALE GENOMIC DNA]</scope>
    <source>
        <strain evidence="2 3">DSM 40398</strain>
    </source>
</reference>
<dbReference type="Proteomes" id="UP000529783">
    <property type="component" value="Unassembled WGS sequence"/>
</dbReference>
<evidence type="ECO:0000313" key="3">
    <source>
        <dbReference type="Proteomes" id="UP000529783"/>
    </source>
</evidence>
<gene>
    <name evidence="2" type="ORF">BJY14_004698</name>
</gene>
<keyword evidence="3" id="KW-1185">Reference proteome</keyword>
<dbReference type="AlphaFoldDB" id="A0A7Y9JH69"/>
<name>A0A7Y9JH69_9ACTN</name>
<feature type="compositionally biased region" description="Low complexity" evidence="1">
    <location>
        <begin position="38"/>
        <end position="68"/>
    </location>
</feature>
<accession>A0A7Y9JH69</accession>
<protein>
    <submittedName>
        <fullName evidence="2">Uncharacterized protein</fullName>
    </submittedName>
</protein>